<accession>A0ABR3W4G8</accession>
<gene>
    <name evidence="7" type="ORF">Daus18300_011966</name>
</gene>
<evidence type="ECO:0000256" key="3">
    <source>
        <dbReference type="ARBA" id="ARBA00004370"/>
    </source>
</evidence>
<dbReference type="PANTHER" id="PTHR48182:SF2">
    <property type="entry name" value="PROTEIN SERAC1"/>
    <property type="match status" value="1"/>
</dbReference>
<evidence type="ECO:0000313" key="7">
    <source>
        <dbReference type="EMBL" id="KAL1852884.1"/>
    </source>
</evidence>
<dbReference type="PANTHER" id="PTHR48182">
    <property type="entry name" value="PROTEIN SERAC1"/>
    <property type="match status" value="1"/>
</dbReference>
<keyword evidence="6" id="KW-0472">Membrane</keyword>
<evidence type="ECO:0000256" key="4">
    <source>
        <dbReference type="ARBA" id="ARBA00022824"/>
    </source>
</evidence>
<evidence type="ECO:0000313" key="8">
    <source>
        <dbReference type="Proteomes" id="UP001583177"/>
    </source>
</evidence>
<protein>
    <submittedName>
        <fullName evidence="7">Uncharacterized protein</fullName>
    </submittedName>
</protein>
<organism evidence="7 8">
    <name type="scientific">Diaporthe australafricana</name>
    <dbReference type="NCBI Taxonomy" id="127596"/>
    <lineage>
        <taxon>Eukaryota</taxon>
        <taxon>Fungi</taxon>
        <taxon>Dikarya</taxon>
        <taxon>Ascomycota</taxon>
        <taxon>Pezizomycotina</taxon>
        <taxon>Sordariomycetes</taxon>
        <taxon>Sordariomycetidae</taxon>
        <taxon>Diaporthales</taxon>
        <taxon>Diaporthaceae</taxon>
        <taxon>Diaporthe</taxon>
    </lineage>
</organism>
<comment type="caution">
    <text evidence="7">The sequence shown here is derived from an EMBL/GenBank/DDBJ whole genome shotgun (WGS) entry which is preliminary data.</text>
</comment>
<dbReference type="InterPro" id="IPR052374">
    <property type="entry name" value="SERAC1"/>
</dbReference>
<name>A0ABR3W4G8_9PEZI</name>
<dbReference type="EMBL" id="JAWRVE010000154">
    <property type="protein sequence ID" value="KAL1852884.1"/>
    <property type="molecule type" value="Genomic_DNA"/>
</dbReference>
<keyword evidence="8" id="KW-1185">Reference proteome</keyword>
<reference evidence="7 8" key="1">
    <citation type="journal article" date="2024" name="IMA Fungus">
        <title>IMA Genome - F19 : A genome assembly and annotation guide to empower mycologists, including annotated draft genome sequences of Ceratocystis pirilliformis, Diaporthe australafricana, Fusarium ophioides, Paecilomyces lecythidis, and Sporothrix stenoceras.</title>
        <authorList>
            <person name="Aylward J."/>
            <person name="Wilson A.M."/>
            <person name="Visagie C.M."/>
            <person name="Spraker J."/>
            <person name="Barnes I."/>
            <person name="Buitendag C."/>
            <person name="Ceriani C."/>
            <person name="Del Mar Angel L."/>
            <person name="du Plessis D."/>
            <person name="Fuchs T."/>
            <person name="Gasser K."/>
            <person name="Kramer D."/>
            <person name="Li W."/>
            <person name="Munsamy K."/>
            <person name="Piso A."/>
            <person name="Price J.L."/>
            <person name="Sonnekus B."/>
            <person name="Thomas C."/>
            <person name="van der Nest A."/>
            <person name="van Dijk A."/>
            <person name="van Heerden A."/>
            <person name="van Vuuren N."/>
            <person name="Yilmaz N."/>
            <person name="Duong T.A."/>
            <person name="van der Merwe N.A."/>
            <person name="Wingfield M.J."/>
            <person name="Wingfield B.D."/>
        </authorList>
    </citation>
    <scope>NUCLEOTIDE SEQUENCE [LARGE SCALE GENOMIC DNA]</scope>
    <source>
        <strain evidence="7 8">CMW 18300</strain>
    </source>
</reference>
<keyword evidence="4" id="KW-0256">Endoplasmic reticulum</keyword>
<evidence type="ECO:0000256" key="6">
    <source>
        <dbReference type="ARBA" id="ARBA00023136"/>
    </source>
</evidence>
<proteinExistence type="predicted"/>
<keyword evidence="5" id="KW-0496">Mitochondrion</keyword>
<sequence>MVQYGLIEVYNGENAKLDLGGLVAAQILVRGEQNHEGSAAQTIAKNLRGLIFLGTPFRGSKAAKPAEIARRVLDSFGVDTQKETLKLLGVESKPLVELTNAFANVLNKRRSSRKDSDRIEAFFFYETLKTSLGIGSVQIVEVESAQLPGCGDAAPIRANHHEICKFKTEKDDGYGLVVAAIRKVMLPTTATDEVGTRTINVLGKAVNVSNGDIHISNQSNTL</sequence>
<comment type="subcellular location">
    <subcellularLocation>
        <location evidence="2">Endoplasmic reticulum</location>
    </subcellularLocation>
    <subcellularLocation>
        <location evidence="3">Membrane</location>
    </subcellularLocation>
    <subcellularLocation>
        <location evidence="1">Mitochondrion</location>
    </subcellularLocation>
</comment>
<dbReference type="Proteomes" id="UP001583177">
    <property type="component" value="Unassembled WGS sequence"/>
</dbReference>
<evidence type="ECO:0000256" key="5">
    <source>
        <dbReference type="ARBA" id="ARBA00023128"/>
    </source>
</evidence>
<evidence type="ECO:0000256" key="2">
    <source>
        <dbReference type="ARBA" id="ARBA00004240"/>
    </source>
</evidence>
<evidence type="ECO:0000256" key="1">
    <source>
        <dbReference type="ARBA" id="ARBA00004173"/>
    </source>
</evidence>